<proteinExistence type="predicted"/>
<dbReference type="OrthoDB" id="361102at2759"/>
<organism evidence="4 5">
    <name type="scientific">Vittaforma corneae (strain ATCC 50505)</name>
    <name type="common">Microsporidian parasite</name>
    <name type="synonym">Nosema corneum</name>
    <dbReference type="NCBI Taxonomy" id="993615"/>
    <lineage>
        <taxon>Eukaryota</taxon>
        <taxon>Fungi</taxon>
        <taxon>Fungi incertae sedis</taxon>
        <taxon>Microsporidia</taxon>
        <taxon>Nosematidae</taxon>
        <taxon>Vittaforma</taxon>
    </lineage>
</organism>
<dbReference type="GeneID" id="19880915"/>
<dbReference type="InterPro" id="IPR039997">
    <property type="entry name" value="TFE"/>
</dbReference>
<dbReference type="HOGENOM" id="CLU_056967_0_0_1"/>
<dbReference type="RefSeq" id="XP_007603650.1">
    <property type="nucleotide sequence ID" value="XM_007603588.1"/>
</dbReference>
<reference evidence="5" key="1">
    <citation type="submission" date="2011-05" db="EMBL/GenBank/DDBJ databases">
        <title>The genome sequence of Vittaforma corneae strain ATCC 50505.</title>
        <authorList>
            <consortium name="The Broad Institute Genome Sequencing Platform"/>
            <person name="Cuomo C."/>
            <person name="Didier E."/>
            <person name="Bowers L."/>
            <person name="Young S.K."/>
            <person name="Zeng Q."/>
            <person name="Gargeya S."/>
            <person name="Fitzgerald M."/>
            <person name="Haas B."/>
            <person name="Abouelleil A."/>
            <person name="Alvarado L."/>
            <person name="Arachchi H.M."/>
            <person name="Berlin A."/>
            <person name="Chapman S.B."/>
            <person name="Gearin G."/>
            <person name="Goldberg J."/>
            <person name="Griggs A."/>
            <person name="Gujja S."/>
            <person name="Hansen M."/>
            <person name="Heiman D."/>
            <person name="Howarth C."/>
            <person name="Larimer J."/>
            <person name="Lui A."/>
            <person name="MacDonald P.J.P."/>
            <person name="McCowen C."/>
            <person name="Montmayeur A."/>
            <person name="Murphy C."/>
            <person name="Neiman D."/>
            <person name="Pearson M."/>
            <person name="Priest M."/>
            <person name="Roberts A."/>
            <person name="Saif S."/>
            <person name="Shea T."/>
            <person name="Sisk P."/>
            <person name="Stolte C."/>
            <person name="Sykes S."/>
            <person name="Wortman J."/>
            <person name="Nusbaum C."/>
            <person name="Birren B."/>
        </authorList>
    </citation>
    <scope>NUCLEOTIDE SEQUENCE [LARGE SCALE GENOMIC DNA]</scope>
    <source>
        <strain evidence="5">ATCC 50505</strain>
    </source>
</reference>
<protein>
    <recommendedName>
        <fullName evidence="3">HTH TFE/IIEalpha-type domain-containing protein</fullName>
    </recommendedName>
</protein>
<dbReference type="PANTHER" id="PTHR13097:SF7">
    <property type="entry name" value="GENERAL TRANSCRIPTION FACTOR IIE SUBUNIT 1"/>
    <property type="match status" value="1"/>
</dbReference>
<dbReference type="Pfam" id="PF02002">
    <property type="entry name" value="TFIIE_alpha"/>
    <property type="match status" value="1"/>
</dbReference>
<keyword evidence="5" id="KW-1185">Reference proteome</keyword>
<dbReference type="Proteomes" id="UP000011082">
    <property type="component" value="Unassembled WGS sequence"/>
</dbReference>
<name>L2GRC7_VITCO</name>
<dbReference type="PROSITE" id="PS51344">
    <property type="entry name" value="HTH_TFE_IIE"/>
    <property type="match status" value="1"/>
</dbReference>
<dbReference type="InterPro" id="IPR017919">
    <property type="entry name" value="TFIIE/TFIIEa_HTH"/>
</dbReference>
<dbReference type="OMA" id="FYEPHHV"/>
<sequence length="295" mass="34918">MLEYEPVMKKLLKLVVRSFYEPHHVVITDILLENTMLSDAEFCERMKMLSREFNKLIIRLKDDRLVKSDIKVESKEDNRQTLRNVYYFNYAEARDVIKYKIFKMTKVLEVKKVSEDEAFYCPACERYFSALDAQALVEDYLFKCIFCKCELQECTHKPNDKEIDLKELLYTLNDIITLLKEAEKCEIPSLDYFQILEIKKEKEMFMKNESRAGLLEAKEKHGLLNIEEVDTKADSEEFVTYATSEIGNEQPKHIDEAVMVNGVPKPFSEVTEEDKELMSEEEYTKYFEIYSMHNQ</sequence>
<evidence type="ECO:0000256" key="1">
    <source>
        <dbReference type="ARBA" id="ARBA00023015"/>
    </source>
</evidence>
<dbReference type="GO" id="GO:0005673">
    <property type="term" value="C:transcription factor TFIIE complex"/>
    <property type="evidence" value="ECO:0007669"/>
    <property type="project" value="TreeGrafter"/>
</dbReference>
<evidence type="ECO:0000313" key="4">
    <source>
        <dbReference type="EMBL" id="ELA42882.1"/>
    </source>
</evidence>
<dbReference type="FunCoup" id="L2GRC7">
    <property type="interactions" value="120"/>
</dbReference>
<accession>L2GRC7</accession>
<dbReference type="PANTHER" id="PTHR13097">
    <property type="entry name" value="TRANSCRIPTION INITIATION FACTOR IIE, ALPHA SUBUNIT"/>
    <property type="match status" value="1"/>
</dbReference>
<evidence type="ECO:0000256" key="2">
    <source>
        <dbReference type="ARBA" id="ARBA00023163"/>
    </source>
</evidence>
<dbReference type="GO" id="GO:0006367">
    <property type="term" value="P:transcription initiation at RNA polymerase II promoter"/>
    <property type="evidence" value="ECO:0007669"/>
    <property type="project" value="InterPro"/>
</dbReference>
<dbReference type="EMBL" id="JH370130">
    <property type="protein sequence ID" value="ELA42882.1"/>
    <property type="molecule type" value="Genomic_DNA"/>
</dbReference>
<feature type="domain" description="HTH TFE/IIEalpha-type" evidence="3">
    <location>
        <begin position="8"/>
        <end position="98"/>
    </location>
</feature>
<dbReference type="AlphaFoldDB" id="L2GRC7"/>
<dbReference type="VEuPathDB" id="MicrosporidiaDB:VICG_00197"/>
<evidence type="ECO:0000259" key="3">
    <source>
        <dbReference type="PROSITE" id="PS51344"/>
    </source>
</evidence>
<dbReference type="InParanoid" id="L2GRC7"/>
<gene>
    <name evidence="4" type="ORF">VICG_00197</name>
</gene>
<evidence type="ECO:0000313" key="5">
    <source>
        <dbReference type="Proteomes" id="UP000011082"/>
    </source>
</evidence>
<dbReference type="SMART" id="SM00531">
    <property type="entry name" value="TFIIE"/>
    <property type="match status" value="1"/>
</dbReference>
<dbReference type="InterPro" id="IPR002853">
    <property type="entry name" value="TFIIE_asu"/>
</dbReference>
<dbReference type="STRING" id="993615.L2GRC7"/>
<keyword evidence="2" id="KW-0804">Transcription</keyword>
<keyword evidence="1" id="KW-0805">Transcription regulation</keyword>
<dbReference type="InterPro" id="IPR024550">
    <property type="entry name" value="TFIIEa/SarR/Rpc3_HTH_dom"/>
</dbReference>